<keyword evidence="1" id="KW-0732">Signal</keyword>
<proteinExistence type="predicted"/>
<dbReference type="HOGENOM" id="CLU_1813004_0_0_0"/>
<dbReference type="AlphaFoldDB" id="H1PY31"/>
<dbReference type="RefSeq" id="WP_008699231.1">
    <property type="nucleotide sequence ID" value="NZ_KE161010.1"/>
</dbReference>
<feature type="signal peptide" evidence="1">
    <location>
        <begin position="1"/>
        <end position="23"/>
    </location>
</feature>
<dbReference type="Proteomes" id="UP000003233">
    <property type="component" value="Unassembled WGS sequence"/>
</dbReference>
<protein>
    <recommendedName>
        <fullName evidence="4">Lipocalin-like domain-containing protein</fullName>
    </recommendedName>
</protein>
<organism evidence="2 3">
    <name type="scientific">Fusobacterium ulcerans 12-1B</name>
    <dbReference type="NCBI Taxonomy" id="457404"/>
    <lineage>
        <taxon>Bacteria</taxon>
        <taxon>Fusobacteriati</taxon>
        <taxon>Fusobacteriota</taxon>
        <taxon>Fusobacteriia</taxon>
        <taxon>Fusobacteriales</taxon>
        <taxon>Fusobacteriaceae</taxon>
        <taxon>Fusobacterium</taxon>
    </lineage>
</organism>
<dbReference type="InterPro" id="IPR013783">
    <property type="entry name" value="Ig-like_fold"/>
</dbReference>
<evidence type="ECO:0008006" key="4">
    <source>
        <dbReference type="Google" id="ProtNLM"/>
    </source>
</evidence>
<evidence type="ECO:0000313" key="2">
    <source>
        <dbReference type="EMBL" id="EHO77519.1"/>
    </source>
</evidence>
<accession>H1PY31</accession>
<reference evidence="2 3" key="1">
    <citation type="submission" date="2012-07" db="EMBL/GenBank/DDBJ databases">
        <title>The Genome Sequence of Fusobacterium ulcerans 12_1B.</title>
        <authorList>
            <consortium name="The Broad Institute Genome Sequencing Platform"/>
            <person name="Earl A."/>
            <person name="Ward D."/>
            <person name="Feldgarden M."/>
            <person name="Gevers D."/>
            <person name="Strauss J."/>
            <person name="Ambrose C.E."/>
            <person name="Allen-Vercoe E."/>
            <person name="Walker B."/>
            <person name="Young S.K."/>
            <person name="Zeng Q."/>
            <person name="Gargeya S."/>
            <person name="Fitzgerald M."/>
            <person name="Haas B."/>
            <person name="Abouelleil A."/>
            <person name="Alvarado L."/>
            <person name="Arachchi H.M."/>
            <person name="Berlin A.M."/>
            <person name="Chapman S.B."/>
            <person name="Goldberg J."/>
            <person name="Griggs A."/>
            <person name="Gujja S."/>
            <person name="Hansen M."/>
            <person name="Howarth C."/>
            <person name="Imamovic A."/>
            <person name="Larimer J."/>
            <person name="McCowen C."/>
            <person name="Montmayeur A."/>
            <person name="Murphy C."/>
            <person name="Neiman D."/>
            <person name="Pearson M."/>
            <person name="Priest M."/>
            <person name="Roberts A."/>
            <person name="Saif S."/>
            <person name="Shea T."/>
            <person name="Sisk P."/>
            <person name="Sykes S."/>
            <person name="Wortman J."/>
            <person name="Nusbaum C."/>
            <person name="Birren B."/>
        </authorList>
    </citation>
    <scope>NUCLEOTIDE SEQUENCE [LARGE SCALE GENOMIC DNA]</scope>
    <source>
        <strain evidence="2 3">12_1B</strain>
    </source>
</reference>
<sequence length="143" mass="14881">MKKTFFMVGILAALSMTAFGAEAAKEATKEITLKGVSVKELKLTSLTTEINFGKVMIGGSKTSDDITLSLDGEKGMSVSLSSDIAGITDVAFAASPKDIGTTEKITLTEGTGTKTIALVYSPTTDADLDATLKITATYDDIAE</sequence>
<gene>
    <name evidence="2" type="ORF">HMPREF0402_03324</name>
</gene>
<dbReference type="EMBL" id="AGWJ02000029">
    <property type="protein sequence ID" value="EHO77519.1"/>
    <property type="molecule type" value="Genomic_DNA"/>
</dbReference>
<dbReference type="Gene3D" id="2.60.40.10">
    <property type="entry name" value="Immunoglobulins"/>
    <property type="match status" value="1"/>
</dbReference>
<name>H1PY31_9FUSO</name>
<dbReference type="BioCyc" id="FSP457404-HMP:GTSQ-3369-MONOMER"/>
<keyword evidence="3" id="KW-1185">Reference proteome</keyword>
<dbReference type="PATRIC" id="fig|457404.5.peg.3106"/>
<evidence type="ECO:0000256" key="1">
    <source>
        <dbReference type="SAM" id="SignalP"/>
    </source>
</evidence>
<feature type="chain" id="PRO_5003551881" description="Lipocalin-like domain-containing protein" evidence="1">
    <location>
        <begin position="24"/>
        <end position="143"/>
    </location>
</feature>
<evidence type="ECO:0000313" key="3">
    <source>
        <dbReference type="Proteomes" id="UP000003233"/>
    </source>
</evidence>
<comment type="caution">
    <text evidence="2">The sequence shown here is derived from an EMBL/GenBank/DDBJ whole genome shotgun (WGS) entry which is preliminary data.</text>
</comment>